<dbReference type="EMBL" id="JAGUCO010000009">
    <property type="protein sequence ID" value="MBS2099297.1"/>
    <property type="molecule type" value="Genomic_DNA"/>
</dbReference>
<dbReference type="SUPFAM" id="SSF58104">
    <property type="entry name" value="Methyl-accepting chemotaxis protein (MCP) signaling domain"/>
    <property type="match status" value="1"/>
</dbReference>
<dbReference type="CDD" id="cd11386">
    <property type="entry name" value="MCP_signal"/>
    <property type="match status" value="1"/>
</dbReference>
<feature type="transmembrane region" description="Helical" evidence="4">
    <location>
        <begin position="30"/>
        <end position="52"/>
    </location>
</feature>
<dbReference type="InterPro" id="IPR004089">
    <property type="entry name" value="MCPsignal_dom"/>
</dbReference>
<dbReference type="SMART" id="SM00283">
    <property type="entry name" value="MA"/>
    <property type="match status" value="1"/>
</dbReference>
<dbReference type="PRINTS" id="PR00260">
    <property type="entry name" value="CHEMTRNSDUCR"/>
</dbReference>
<dbReference type="Gene3D" id="1.10.287.950">
    <property type="entry name" value="Methyl-accepting chemotaxis protein"/>
    <property type="match status" value="1"/>
</dbReference>
<keyword evidence="3" id="KW-0807">Transducer</keyword>
<evidence type="ECO:0000313" key="8">
    <source>
        <dbReference type="Proteomes" id="UP000708576"/>
    </source>
</evidence>
<comment type="similarity">
    <text evidence="2">Belongs to the methyl-accepting chemotaxis (MCP) protein family.</text>
</comment>
<feature type="domain" description="Methyl-accepting transducer" evidence="5">
    <location>
        <begin position="134"/>
        <end position="356"/>
    </location>
</feature>
<dbReference type="PROSITE" id="PS50885">
    <property type="entry name" value="HAMP"/>
    <property type="match status" value="1"/>
</dbReference>
<keyword evidence="4" id="KW-1133">Transmembrane helix</keyword>
<dbReference type="InterPro" id="IPR003660">
    <property type="entry name" value="HAMP_dom"/>
</dbReference>
<evidence type="ECO:0000313" key="7">
    <source>
        <dbReference type="EMBL" id="MBS2099297.1"/>
    </source>
</evidence>
<feature type="transmembrane region" description="Helical" evidence="4">
    <location>
        <begin position="58"/>
        <end position="80"/>
    </location>
</feature>
<dbReference type="InterPro" id="IPR051310">
    <property type="entry name" value="MCP_chemotaxis"/>
</dbReference>
<gene>
    <name evidence="7" type="ORF">KEM10_13470</name>
</gene>
<dbReference type="InterPro" id="IPR004090">
    <property type="entry name" value="Chemotax_Me-accpt_rcpt"/>
</dbReference>
<feature type="domain" description="HAMP" evidence="6">
    <location>
        <begin position="81"/>
        <end position="136"/>
    </location>
</feature>
<reference evidence="7 8" key="1">
    <citation type="journal article" date="2015" name="Int. J. Syst. Evol. Microbiol.">
        <title>Carboxylicivirga linearis sp. nov., isolated from a sea cucumber culture pond.</title>
        <authorList>
            <person name="Wang F.Q."/>
            <person name="Zhou Y.X."/>
            <person name="Lin X.Z."/>
            <person name="Chen G.J."/>
            <person name="Du Z.J."/>
        </authorList>
    </citation>
    <scope>NUCLEOTIDE SEQUENCE [LARGE SCALE GENOMIC DNA]</scope>
    <source>
        <strain evidence="7 8">FB218</strain>
    </source>
</reference>
<dbReference type="PROSITE" id="PS50111">
    <property type="entry name" value="CHEMOTAXIS_TRANSDUC_2"/>
    <property type="match status" value="1"/>
</dbReference>
<evidence type="ECO:0000256" key="2">
    <source>
        <dbReference type="ARBA" id="ARBA00029447"/>
    </source>
</evidence>
<dbReference type="PANTHER" id="PTHR43531:SF11">
    <property type="entry name" value="METHYL-ACCEPTING CHEMOTAXIS PROTEIN 3"/>
    <property type="match status" value="1"/>
</dbReference>
<keyword evidence="4" id="KW-0812">Transmembrane</keyword>
<protein>
    <submittedName>
        <fullName evidence="7">Methyl-accepting chemotaxis protein</fullName>
    </submittedName>
</protein>
<evidence type="ECO:0000259" key="6">
    <source>
        <dbReference type="PROSITE" id="PS50885"/>
    </source>
</evidence>
<feature type="transmembrane region" description="Helical" evidence="4">
    <location>
        <begin position="6"/>
        <end position="23"/>
    </location>
</feature>
<evidence type="ECO:0000256" key="3">
    <source>
        <dbReference type="PROSITE-ProRule" id="PRU00284"/>
    </source>
</evidence>
<comment type="caution">
    <text evidence="7">The sequence shown here is derived from an EMBL/GenBank/DDBJ whole genome shotgun (WGS) entry which is preliminary data.</text>
</comment>
<dbReference type="Proteomes" id="UP000708576">
    <property type="component" value="Unassembled WGS sequence"/>
</dbReference>
<evidence type="ECO:0000259" key="5">
    <source>
        <dbReference type="PROSITE" id="PS50111"/>
    </source>
</evidence>
<name>A0ABS5JWL3_9BACT</name>
<keyword evidence="8" id="KW-1185">Reference proteome</keyword>
<dbReference type="PANTHER" id="PTHR43531">
    <property type="entry name" value="PROTEIN ICFG"/>
    <property type="match status" value="1"/>
</dbReference>
<organism evidence="7 8">
    <name type="scientific">Carboxylicivirga linearis</name>
    <dbReference type="NCBI Taxonomy" id="1628157"/>
    <lineage>
        <taxon>Bacteria</taxon>
        <taxon>Pseudomonadati</taxon>
        <taxon>Bacteroidota</taxon>
        <taxon>Bacteroidia</taxon>
        <taxon>Marinilabiliales</taxon>
        <taxon>Marinilabiliaceae</taxon>
        <taxon>Carboxylicivirga</taxon>
    </lineage>
</organism>
<keyword evidence="1" id="KW-0145">Chemotaxis</keyword>
<dbReference type="Pfam" id="PF00015">
    <property type="entry name" value="MCPsignal"/>
    <property type="match status" value="1"/>
</dbReference>
<evidence type="ECO:0000256" key="4">
    <source>
        <dbReference type="SAM" id="Phobius"/>
    </source>
</evidence>
<keyword evidence="4" id="KW-0472">Membrane</keyword>
<accession>A0ABS5JWL3</accession>
<proteinExistence type="inferred from homology"/>
<evidence type="ECO:0000256" key="1">
    <source>
        <dbReference type="ARBA" id="ARBA00022500"/>
    </source>
</evidence>
<sequence>MKEFIIFVLLMIPSIGSLIFVLRKIFKTSMLFTFGVIWIVTQSIIVIEAYGIGKMGELIDFAWAFPLGIGIIILGFIYLAKNYKKVLEDTSNYILRLSEGDLNVKLDEKQFKRKDEVGIILNSLNVLITQLREVVGSVQDNANNVLSASMQLSSSSEQLSQGSTEQASSLEEISSTMEEIAGNISSNTDNAKTTSGIANDSSSSMQEVAQAADGSFQSVNQIAEKISIINEIADQTNILALNAAVESARAGEYGRGFAVVASEVRKLAENSKRAAVEILELSGNSLKETEMAHEKLNNIKPNIEKTSDLIQEITAASMEQNNGVDQVNNAIQELNNVTQQTASMAEEIASSSEELSGQARGLKEAISYFKLK</sequence>
<dbReference type="RefSeq" id="WP_212216537.1">
    <property type="nucleotide sequence ID" value="NZ_JAGUCO010000009.1"/>
</dbReference>